<comment type="caution">
    <text evidence="2">The sequence shown here is derived from an EMBL/GenBank/DDBJ whole genome shotgun (WGS) entry which is preliminary data.</text>
</comment>
<protein>
    <submittedName>
        <fullName evidence="2">Uncharacterized protein</fullName>
    </submittedName>
</protein>
<keyword evidence="1" id="KW-1133">Transmembrane helix</keyword>
<name>A0A1J5T7S8_9ZZZZ</name>
<feature type="transmembrane region" description="Helical" evidence="1">
    <location>
        <begin position="14"/>
        <end position="36"/>
    </location>
</feature>
<sequence>MPENPEDEAKARRALVLLAIVMAIGIALPFLLFYFFGRSAP</sequence>
<keyword evidence="1" id="KW-0472">Membrane</keyword>
<dbReference type="AlphaFoldDB" id="A0A1J5T7S8"/>
<evidence type="ECO:0000313" key="2">
    <source>
        <dbReference type="EMBL" id="OIR08182.1"/>
    </source>
</evidence>
<keyword evidence="1" id="KW-0812">Transmembrane</keyword>
<accession>A0A1J5T7S8</accession>
<dbReference type="EMBL" id="MLJW01000033">
    <property type="protein sequence ID" value="OIR08182.1"/>
    <property type="molecule type" value="Genomic_DNA"/>
</dbReference>
<proteinExistence type="predicted"/>
<evidence type="ECO:0000256" key="1">
    <source>
        <dbReference type="SAM" id="Phobius"/>
    </source>
</evidence>
<reference evidence="2" key="1">
    <citation type="submission" date="2016-10" db="EMBL/GenBank/DDBJ databases">
        <title>Sequence of Gallionella enrichment culture.</title>
        <authorList>
            <person name="Poehlein A."/>
            <person name="Muehling M."/>
            <person name="Daniel R."/>
        </authorList>
    </citation>
    <scope>NUCLEOTIDE SEQUENCE</scope>
</reference>
<organism evidence="2">
    <name type="scientific">mine drainage metagenome</name>
    <dbReference type="NCBI Taxonomy" id="410659"/>
    <lineage>
        <taxon>unclassified sequences</taxon>
        <taxon>metagenomes</taxon>
        <taxon>ecological metagenomes</taxon>
    </lineage>
</organism>
<gene>
    <name evidence="2" type="ORF">GALL_96830</name>
</gene>